<name>A0A164S2Y4_9CRUS</name>
<organism evidence="1 2">
    <name type="scientific">Daphnia magna</name>
    <dbReference type="NCBI Taxonomy" id="35525"/>
    <lineage>
        <taxon>Eukaryota</taxon>
        <taxon>Metazoa</taxon>
        <taxon>Ecdysozoa</taxon>
        <taxon>Arthropoda</taxon>
        <taxon>Crustacea</taxon>
        <taxon>Branchiopoda</taxon>
        <taxon>Diplostraca</taxon>
        <taxon>Cladocera</taxon>
        <taxon>Anomopoda</taxon>
        <taxon>Daphniidae</taxon>
        <taxon>Daphnia</taxon>
    </lineage>
</organism>
<dbReference type="EMBL" id="LRGB01002101">
    <property type="protein sequence ID" value="KZS09195.1"/>
    <property type="molecule type" value="Genomic_DNA"/>
</dbReference>
<keyword evidence="2" id="KW-1185">Reference proteome</keyword>
<sequence length="69" mass="7938">MQRFRDKKRLGRQCAASSCHRVEQEKRATVDVKERGVRLCEEEHIGTRIKPGVGLTGLVRDTFEELKQA</sequence>
<gene>
    <name evidence="1" type="ORF">APZ42_026695</name>
</gene>
<proteinExistence type="predicted"/>
<dbReference type="Proteomes" id="UP000076858">
    <property type="component" value="Unassembled WGS sequence"/>
</dbReference>
<comment type="caution">
    <text evidence="1">The sequence shown here is derived from an EMBL/GenBank/DDBJ whole genome shotgun (WGS) entry which is preliminary data.</text>
</comment>
<evidence type="ECO:0000313" key="1">
    <source>
        <dbReference type="EMBL" id="KZS09195.1"/>
    </source>
</evidence>
<dbReference type="AlphaFoldDB" id="A0A164S2Y4"/>
<reference evidence="1 2" key="1">
    <citation type="submission" date="2016-03" db="EMBL/GenBank/DDBJ databases">
        <title>EvidentialGene: Evidence-directed Construction of Genes on Genomes.</title>
        <authorList>
            <person name="Gilbert D.G."/>
            <person name="Choi J.-H."/>
            <person name="Mockaitis K."/>
            <person name="Colbourne J."/>
            <person name="Pfrender M."/>
        </authorList>
    </citation>
    <scope>NUCLEOTIDE SEQUENCE [LARGE SCALE GENOMIC DNA]</scope>
    <source>
        <strain evidence="1 2">Xinb3</strain>
        <tissue evidence="1">Complete organism</tissue>
    </source>
</reference>
<accession>A0A164S2Y4</accession>
<evidence type="ECO:0000313" key="2">
    <source>
        <dbReference type="Proteomes" id="UP000076858"/>
    </source>
</evidence>
<protein>
    <submittedName>
        <fullName evidence="1">Uncharacterized protein</fullName>
    </submittedName>
</protein>